<dbReference type="Gene3D" id="1.10.3290.10">
    <property type="entry name" value="Fido-like domain"/>
    <property type="match status" value="1"/>
</dbReference>
<dbReference type="RefSeq" id="WP_397088075.1">
    <property type="nucleotide sequence ID" value="NZ_JBITGY010000010.1"/>
</dbReference>
<evidence type="ECO:0000313" key="3">
    <source>
        <dbReference type="Proteomes" id="UP001612741"/>
    </source>
</evidence>
<comment type="caution">
    <text evidence="2">The sequence shown here is derived from an EMBL/GenBank/DDBJ whole genome shotgun (WGS) entry which is preliminary data.</text>
</comment>
<organism evidence="2 3">
    <name type="scientific">Nonomuraea typhae</name>
    <dbReference type="NCBI Taxonomy" id="2603600"/>
    <lineage>
        <taxon>Bacteria</taxon>
        <taxon>Bacillati</taxon>
        <taxon>Actinomycetota</taxon>
        <taxon>Actinomycetes</taxon>
        <taxon>Streptosporangiales</taxon>
        <taxon>Streptosporangiaceae</taxon>
        <taxon>Nonomuraea</taxon>
    </lineage>
</organism>
<dbReference type="PROSITE" id="PS51459">
    <property type="entry name" value="FIDO"/>
    <property type="match status" value="1"/>
</dbReference>
<dbReference type="InterPro" id="IPR003812">
    <property type="entry name" value="Fido"/>
</dbReference>
<name>A0ABW7Z386_9ACTN</name>
<dbReference type="InterPro" id="IPR040198">
    <property type="entry name" value="Fido_containing"/>
</dbReference>
<feature type="domain" description="Fido" evidence="1">
    <location>
        <begin position="92"/>
        <end position="243"/>
    </location>
</feature>
<sequence>MLRDLEDVQRDLAHVLTGAPRWARQVKRHLRVRAVQGSVAIDGLYACAEDVEAIMAGEAPLQASARVARAIAGYRQVLTYIRLLSGARGFAYDVGLLNALSFMMNGETPDLVRTGRGYVRNCETHEVIYEGPDAREVPALLDELVKWLNSGDVPAPAYVRAAMAHLNLVEIRPWCDGNGRVARALQTLILGRGQVGAPGLSSIEEWLGQTRITFEYYDVLGEVGRDRWSPHDGTLPWIRFCLRAHHMQVQRVAQRLREAGEIWMLLEGQVDGLNPRVISALYEIFVNRRLRRSRYQEDESLTQGQAARDLRNLAAGGWLRPSGRFYAPGPRMAAIKAEFAERREPLRDPYRSTG</sequence>
<keyword evidence="3" id="KW-1185">Reference proteome</keyword>
<dbReference type="PANTHER" id="PTHR13504">
    <property type="entry name" value="FIDO DOMAIN-CONTAINING PROTEIN DDB_G0283145"/>
    <property type="match status" value="1"/>
</dbReference>
<dbReference type="EMBL" id="JBITGY010000010">
    <property type="protein sequence ID" value="MFI6502647.1"/>
    <property type="molecule type" value="Genomic_DNA"/>
</dbReference>
<dbReference type="InterPro" id="IPR036597">
    <property type="entry name" value="Fido-like_dom_sf"/>
</dbReference>
<gene>
    <name evidence="2" type="ORF">ACIBG2_35085</name>
</gene>
<dbReference type="Proteomes" id="UP001612741">
    <property type="component" value="Unassembled WGS sequence"/>
</dbReference>
<proteinExistence type="predicted"/>
<reference evidence="2 3" key="1">
    <citation type="submission" date="2024-10" db="EMBL/GenBank/DDBJ databases">
        <title>The Natural Products Discovery Center: Release of the First 8490 Sequenced Strains for Exploring Actinobacteria Biosynthetic Diversity.</title>
        <authorList>
            <person name="Kalkreuter E."/>
            <person name="Kautsar S.A."/>
            <person name="Yang D."/>
            <person name="Bader C.D."/>
            <person name="Teijaro C.N."/>
            <person name="Fluegel L."/>
            <person name="Davis C.M."/>
            <person name="Simpson J.R."/>
            <person name="Lauterbach L."/>
            <person name="Steele A.D."/>
            <person name="Gui C."/>
            <person name="Meng S."/>
            <person name="Li G."/>
            <person name="Viehrig K."/>
            <person name="Ye F."/>
            <person name="Su P."/>
            <person name="Kiefer A.F."/>
            <person name="Nichols A."/>
            <person name="Cepeda A.J."/>
            <person name="Yan W."/>
            <person name="Fan B."/>
            <person name="Jiang Y."/>
            <person name="Adhikari A."/>
            <person name="Zheng C.-J."/>
            <person name="Schuster L."/>
            <person name="Cowan T.M."/>
            <person name="Smanski M.J."/>
            <person name="Chevrette M.G."/>
            <person name="De Carvalho L.P.S."/>
            <person name="Shen B."/>
        </authorList>
    </citation>
    <scope>NUCLEOTIDE SEQUENCE [LARGE SCALE GENOMIC DNA]</scope>
    <source>
        <strain evidence="2 3">NPDC050545</strain>
    </source>
</reference>
<protein>
    <submittedName>
        <fullName evidence="2">Fic family protein</fullName>
    </submittedName>
</protein>
<accession>A0ABW7Z386</accession>
<evidence type="ECO:0000313" key="2">
    <source>
        <dbReference type="EMBL" id="MFI6502647.1"/>
    </source>
</evidence>
<dbReference type="PANTHER" id="PTHR13504:SF38">
    <property type="entry name" value="FIDO DOMAIN-CONTAINING PROTEIN"/>
    <property type="match status" value="1"/>
</dbReference>
<evidence type="ECO:0000259" key="1">
    <source>
        <dbReference type="PROSITE" id="PS51459"/>
    </source>
</evidence>
<dbReference type="Pfam" id="PF02661">
    <property type="entry name" value="Fic"/>
    <property type="match status" value="1"/>
</dbReference>
<dbReference type="SUPFAM" id="SSF140931">
    <property type="entry name" value="Fic-like"/>
    <property type="match status" value="1"/>
</dbReference>